<feature type="region of interest" description="Disordered" evidence="1">
    <location>
        <begin position="19"/>
        <end position="39"/>
    </location>
</feature>
<protein>
    <submittedName>
        <fullName evidence="2">Uncharacterized protein</fullName>
    </submittedName>
</protein>
<feature type="compositionally biased region" description="Low complexity" evidence="1">
    <location>
        <begin position="78"/>
        <end position="87"/>
    </location>
</feature>
<feature type="compositionally biased region" description="Basic residues" evidence="1">
    <location>
        <begin position="88"/>
        <end position="100"/>
    </location>
</feature>
<proteinExistence type="predicted"/>
<dbReference type="EMBL" id="BAAATL010000053">
    <property type="protein sequence ID" value="GAA2511227.1"/>
    <property type="molecule type" value="Genomic_DNA"/>
</dbReference>
<accession>A0ABN3N1J4</accession>
<reference evidence="2 3" key="1">
    <citation type="journal article" date="2019" name="Int. J. Syst. Evol. Microbiol.">
        <title>The Global Catalogue of Microorganisms (GCM) 10K type strain sequencing project: providing services to taxonomists for standard genome sequencing and annotation.</title>
        <authorList>
            <consortium name="The Broad Institute Genomics Platform"/>
            <consortium name="The Broad Institute Genome Sequencing Center for Infectious Disease"/>
            <person name="Wu L."/>
            <person name="Ma J."/>
        </authorList>
    </citation>
    <scope>NUCLEOTIDE SEQUENCE [LARGE SCALE GENOMIC DNA]</scope>
    <source>
        <strain evidence="2 3">JCM 6923</strain>
    </source>
</reference>
<gene>
    <name evidence="2" type="ORF">GCM10010422_73930</name>
</gene>
<feature type="region of interest" description="Disordered" evidence="1">
    <location>
        <begin position="52"/>
        <end position="100"/>
    </location>
</feature>
<evidence type="ECO:0000256" key="1">
    <source>
        <dbReference type="SAM" id="MobiDB-lite"/>
    </source>
</evidence>
<evidence type="ECO:0000313" key="2">
    <source>
        <dbReference type="EMBL" id="GAA2511227.1"/>
    </source>
</evidence>
<feature type="compositionally biased region" description="Low complexity" evidence="1">
    <location>
        <begin position="24"/>
        <end position="36"/>
    </location>
</feature>
<comment type="caution">
    <text evidence="2">The sequence shown here is derived from an EMBL/GenBank/DDBJ whole genome shotgun (WGS) entry which is preliminary data.</text>
</comment>
<evidence type="ECO:0000313" key="3">
    <source>
        <dbReference type="Proteomes" id="UP001501721"/>
    </source>
</evidence>
<keyword evidence="3" id="KW-1185">Reference proteome</keyword>
<dbReference type="Proteomes" id="UP001501721">
    <property type="component" value="Unassembled WGS sequence"/>
</dbReference>
<sequence length="100" mass="10596">MELTQATVNDLLDRLGPAAGHLYLPGDLDPQTPTDLLDGKYGAPRTLVLDGFTDPKADVGSSSAHTAVRSYGRHRSGPSRAGSAPRACARRRRGPSRSGR</sequence>
<organism evidence="2 3">
    <name type="scientific">Streptomyces graminearus</name>
    <dbReference type="NCBI Taxonomy" id="284030"/>
    <lineage>
        <taxon>Bacteria</taxon>
        <taxon>Bacillati</taxon>
        <taxon>Actinomycetota</taxon>
        <taxon>Actinomycetes</taxon>
        <taxon>Kitasatosporales</taxon>
        <taxon>Streptomycetaceae</taxon>
        <taxon>Streptomyces</taxon>
    </lineage>
</organism>
<name>A0ABN3N1J4_9ACTN</name>